<feature type="region of interest" description="Disordered" evidence="1">
    <location>
        <begin position="58"/>
        <end position="144"/>
    </location>
</feature>
<keyword evidence="2" id="KW-0472">Membrane</keyword>
<reference evidence="3" key="1">
    <citation type="submission" date="2023-10" db="EMBL/GenBank/DDBJ databases">
        <authorList>
            <person name="Chen Y."/>
            <person name="Shah S."/>
            <person name="Dougan E. K."/>
            <person name="Thang M."/>
            <person name="Chan C."/>
        </authorList>
    </citation>
    <scope>NUCLEOTIDE SEQUENCE [LARGE SCALE GENOMIC DNA]</scope>
</reference>
<protein>
    <recommendedName>
        <fullName evidence="5">Isoprenylcysteine carboxylmethyltransferase family protein</fullName>
    </recommendedName>
</protein>
<dbReference type="EMBL" id="CAUYUJ010004782">
    <property type="protein sequence ID" value="CAK0810969.1"/>
    <property type="molecule type" value="Genomic_DNA"/>
</dbReference>
<name>A0ABN9QX88_9DINO</name>
<proteinExistence type="predicted"/>
<evidence type="ECO:0008006" key="5">
    <source>
        <dbReference type="Google" id="ProtNLM"/>
    </source>
</evidence>
<dbReference type="Gene3D" id="1.20.120.1630">
    <property type="match status" value="1"/>
</dbReference>
<comment type="caution">
    <text evidence="3">The sequence shown here is derived from an EMBL/GenBank/DDBJ whole genome shotgun (WGS) entry which is preliminary data.</text>
</comment>
<evidence type="ECO:0000256" key="1">
    <source>
        <dbReference type="SAM" id="MobiDB-lite"/>
    </source>
</evidence>
<evidence type="ECO:0000313" key="4">
    <source>
        <dbReference type="Proteomes" id="UP001189429"/>
    </source>
</evidence>
<feature type="transmembrane region" description="Helical" evidence="2">
    <location>
        <begin position="218"/>
        <end position="248"/>
    </location>
</feature>
<keyword evidence="4" id="KW-1185">Reference proteome</keyword>
<keyword evidence="2" id="KW-0812">Transmembrane</keyword>
<feature type="non-terminal residue" evidence="3">
    <location>
        <position position="1"/>
    </location>
</feature>
<organism evidence="3 4">
    <name type="scientific">Prorocentrum cordatum</name>
    <dbReference type="NCBI Taxonomy" id="2364126"/>
    <lineage>
        <taxon>Eukaryota</taxon>
        <taxon>Sar</taxon>
        <taxon>Alveolata</taxon>
        <taxon>Dinophyceae</taxon>
        <taxon>Prorocentrales</taxon>
        <taxon>Prorocentraceae</taxon>
        <taxon>Prorocentrum</taxon>
    </lineage>
</organism>
<keyword evidence="2" id="KW-1133">Transmembrane helix</keyword>
<accession>A0ABN9QX88</accession>
<evidence type="ECO:0000313" key="3">
    <source>
        <dbReference type="EMBL" id="CAK0810969.1"/>
    </source>
</evidence>
<feature type="compositionally biased region" description="Low complexity" evidence="1">
    <location>
        <begin position="72"/>
        <end position="81"/>
    </location>
</feature>
<dbReference type="Proteomes" id="UP001189429">
    <property type="component" value="Unassembled WGS sequence"/>
</dbReference>
<sequence>SATSLGFVSRAGFMLHGPGARPRGPAGTSRRNAGREHMPILGDLGSLSADVAEECGTERCHDRSPGPTWLLRGVARAPGARSRARERPARQRPAAPAELSGPCARGALSAGALPPPPRPPLGRAGGSLRRLAGGSPRRPPPGRGEVEQVIANLQEGKAGERGEKYVIAQFFVLACIVLGGVPYAQDAVTFVFPRGGRRRRAGPPAGCFSGSRPGQRGYLGLLVSSLGLSIATGSAARLVLTLVLAAILDRKATEEERALRAKFPEYSDYCEKVQAKIFPSLDQFAERYS</sequence>
<gene>
    <name evidence="3" type="ORF">PCOR1329_LOCUS15737</name>
</gene>
<evidence type="ECO:0000256" key="2">
    <source>
        <dbReference type="SAM" id="Phobius"/>
    </source>
</evidence>
<feature type="compositionally biased region" description="Low complexity" evidence="1">
    <location>
        <begin position="126"/>
        <end position="136"/>
    </location>
</feature>
<feature type="transmembrane region" description="Helical" evidence="2">
    <location>
        <begin position="165"/>
        <end position="184"/>
    </location>
</feature>